<keyword evidence="3 6" id="KW-0813">Transport</keyword>
<keyword evidence="4 6" id="KW-0446">Lipid-binding</keyword>
<keyword evidence="9" id="KW-1185">Reference proteome</keyword>
<protein>
    <recommendedName>
        <fullName evidence="6">Non-specific lipid-transfer protein</fullName>
    </recommendedName>
</protein>
<dbReference type="Gene3D" id="1.10.110.10">
    <property type="entry name" value="Plant lipid-transfer and hydrophobic proteins"/>
    <property type="match status" value="1"/>
</dbReference>
<evidence type="ECO:0000259" key="7">
    <source>
        <dbReference type="SMART" id="SM00499"/>
    </source>
</evidence>
<dbReference type="AlphaFoldDB" id="A0A314Y3Q4"/>
<dbReference type="OrthoDB" id="1890443at2759"/>
<proteinExistence type="inferred from homology"/>
<sequence>MSSDSGGACPMPGIPPAGRCPAGGCCPGIKRLVGSATTTADRQNACKCLKTVAGAVKGINPGYAAALPSLCGVKIPYKISTSTNCNSVK</sequence>
<dbReference type="InterPro" id="IPR036312">
    <property type="entry name" value="Bifun_inhib/LTP/seed_sf"/>
</dbReference>
<organism evidence="8 9">
    <name type="scientific">Prunus yedoensis var. nudiflora</name>
    <dbReference type="NCBI Taxonomy" id="2094558"/>
    <lineage>
        <taxon>Eukaryota</taxon>
        <taxon>Viridiplantae</taxon>
        <taxon>Streptophyta</taxon>
        <taxon>Embryophyta</taxon>
        <taxon>Tracheophyta</taxon>
        <taxon>Spermatophyta</taxon>
        <taxon>Magnoliopsida</taxon>
        <taxon>eudicotyledons</taxon>
        <taxon>Gunneridae</taxon>
        <taxon>Pentapetalae</taxon>
        <taxon>rosids</taxon>
        <taxon>fabids</taxon>
        <taxon>Rosales</taxon>
        <taxon>Rosaceae</taxon>
        <taxon>Amygdaloideae</taxon>
        <taxon>Amygdaleae</taxon>
        <taxon>Prunus</taxon>
    </lineage>
</organism>
<evidence type="ECO:0000256" key="4">
    <source>
        <dbReference type="ARBA" id="ARBA00023121"/>
    </source>
</evidence>
<dbReference type="PROSITE" id="PS00597">
    <property type="entry name" value="PLANT_LTP"/>
    <property type="match status" value="1"/>
</dbReference>
<dbReference type="Proteomes" id="UP000250321">
    <property type="component" value="Unassembled WGS sequence"/>
</dbReference>
<dbReference type="Pfam" id="PF00234">
    <property type="entry name" value="Tryp_alpha_amyl"/>
    <property type="match status" value="1"/>
</dbReference>
<evidence type="ECO:0000256" key="1">
    <source>
        <dbReference type="ARBA" id="ARBA00003211"/>
    </source>
</evidence>
<dbReference type="PRINTS" id="PR00382">
    <property type="entry name" value="LIPIDTRNSFER"/>
</dbReference>
<dbReference type="PANTHER" id="PTHR33076">
    <property type="entry name" value="NON-SPECIFIC LIPID-TRANSFER PROTEIN 2-RELATED"/>
    <property type="match status" value="1"/>
</dbReference>
<comment type="function">
    <text evidence="1 6">Plant non-specific lipid-transfer proteins transfer phospholipids as well as galactolipids across membranes. May play a role in wax or cutin deposition in the cell walls of expanding epidermal cells and certain secretory tissues.</text>
</comment>
<dbReference type="CDD" id="cd01960">
    <property type="entry name" value="nsLTP1"/>
    <property type="match status" value="1"/>
</dbReference>
<dbReference type="GO" id="GO:0008289">
    <property type="term" value="F:lipid binding"/>
    <property type="evidence" value="ECO:0007669"/>
    <property type="project" value="UniProtKB-KW"/>
</dbReference>
<evidence type="ECO:0000256" key="3">
    <source>
        <dbReference type="ARBA" id="ARBA00022448"/>
    </source>
</evidence>
<feature type="domain" description="Bifunctional inhibitor/plant lipid transfer protein/seed storage helical" evidence="7">
    <location>
        <begin position="9"/>
        <end position="85"/>
    </location>
</feature>
<name>A0A314Y3Q4_PRUYE</name>
<comment type="similarity">
    <text evidence="2 6">Belongs to the plant LTP family.</text>
</comment>
<comment type="caution">
    <text evidence="8">The sequence shown here is derived from an EMBL/GenBank/DDBJ whole genome shotgun (WGS) entry which is preliminary data.</text>
</comment>
<dbReference type="EMBL" id="PJQY01001894">
    <property type="protein sequence ID" value="PQP98493.1"/>
    <property type="molecule type" value="Genomic_DNA"/>
</dbReference>
<dbReference type="InterPro" id="IPR016140">
    <property type="entry name" value="Bifunc_inhib/LTP/seed_store"/>
</dbReference>
<dbReference type="SUPFAM" id="SSF47699">
    <property type="entry name" value="Bifunctional inhibitor/lipid-transfer protein/seed storage 2S albumin"/>
    <property type="match status" value="1"/>
</dbReference>
<reference evidence="8 9" key="1">
    <citation type="submission" date="2018-02" db="EMBL/GenBank/DDBJ databases">
        <title>Draft genome of wild Prunus yedoensis var. nudiflora.</title>
        <authorList>
            <person name="Baek S."/>
            <person name="Kim J.-H."/>
            <person name="Choi K."/>
            <person name="Kim G.-B."/>
            <person name="Cho A."/>
            <person name="Jang H."/>
            <person name="Shin C.-H."/>
            <person name="Yu H.-J."/>
            <person name="Mun J.-H."/>
        </authorList>
    </citation>
    <scope>NUCLEOTIDE SEQUENCE [LARGE SCALE GENOMIC DNA]</scope>
    <source>
        <strain evidence="9">cv. Jeju island</strain>
        <tissue evidence="8">Leaf</tissue>
    </source>
</reference>
<gene>
    <name evidence="8" type="ORF">Pyn_34880</name>
</gene>
<accession>A0A314Y3Q4</accession>
<evidence type="ECO:0000256" key="2">
    <source>
        <dbReference type="ARBA" id="ARBA00009748"/>
    </source>
</evidence>
<dbReference type="STRING" id="2094558.A0A314Y3Q4"/>
<dbReference type="InterPro" id="IPR000528">
    <property type="entry name" value="Plant_nsLTP"/>
</dbReference>
<dbReference type="GO" id="GO:0006869">
    <property type="term" value="P:lipid transport"/>
    <property type="evidence" value="ECO:0007669"/>
    <property type="project" value="InterPro"/>
</dbReference>
<evidence type="ECO:0000313" key="8">
    <source>
        <dbReference type="EMBL" id="PQP98493.1"/>
    </source>
</evidence>
<keyword evidence="5" id="KW-1015">Disulfide bond</keyword>
<evidence type="ECO:0000313" key="9">
    <source>
        <dbReference type="Proteomes" id="UP000250321"/>
    </source>
</evidence>
<evidence type="ECO:0000256" key="6">
    <source>
        <dbReference type="RuleBase" id="RU000628"/>
    </source>
</evidence>
<evidence type="ECO:0000256" key="5">
    <source>
        <dbReference type="ARBA" id="ARBA00023157"/>
    </source>
</evidence>
<dbReference type="SMART" id="SM00499">
    <property type="entry name" value="AAI"/>
    <property type="match status" value="1"/>
</dbReference>